<dbReference type="NCBIfam" id="TIGR00657">
    <property type="entry name" value="asp_kinases"/>
    <property type="match status" value="1"/>
</dbReference>
<keyword evidence="6" id="KW-0067">ATP-binding</keyword>
<evidence type="ECO:0000256" key="1">
    <source>
        <dbReference type="ARBA" id="ARBA00004766"/>
    </source>
</evidence>
<protein>
    <recommendedName>
        <fullName evidence="7">Aspartokinase</fullName>
        <ecNumber evidence="7">2.7.2.4</ecNumber>
    </recommendedName>
</protein>
<comment type="pathway">
    <text evidence="8">Amino-acid biosynthesis; L-threonine biosynthesis; L-threonine from L-aspartate: step 1/5.</text>
</comment>
<evidence type="ECO:0000259" key="9">
    <source>
        <dbReference type="Pfam" id="PF00696"/>
    </source>
</evidence>
<keyword evidence="5 7" id="KW-0418">Kinase</keyword>
<comment type="similarity">
    <text evidence="2 7">Belongs to the aspartokinase family.</text>
</comment>
<dbReference type="UniPathway" id="UPA00050">
    <property type="reaction ID" value="UER00461"/>
</dbReference>
<evidence type="ECO:0000256" key="3">
    <source>
        <dbReference type="ARBA" id="ARBA00022679"/>
    </source>
</evidence>
<dbReference type="OrthoDB" id="9799110at2"/>
<evidence type="ECO:0000256" key="4">
    <source>
        <dbReference type="ARBA" id="ARBA00022741"/>
    </source>
</evidence>
<dbReference type="InterPro" id="IPR042199">
    <property type="entry name" value="AsparK_Bifunc_asparK/hSer_DH"/>
</dbReference>
<proteinExistence type="inferred from homology"/>
<dbReference type="GO" id="GO:0009090">
    <property type="term" value="P:homoserine biosynthetic process"/>
    <property type="evidence" value="ECO:0007669"/>
    <property type="project" value="TreeGrafter"/>
</dbReference>
<organism evidence="10 11">
    <name type="scientific">Flavihumibacter petaseus NBRC 106054</name>
    <dbReference type="NCBI Taxonomy" id="1220578"/>
    <lineage>
        <taxon>Bacteria</taxon>
        <taxon>Pseudomonadati</taxon>
        <taxon>Bacteroidota</taxon>
        <taxon>Chitinophagia</taxon>
        <taxon>Chitinophagales</taxon>
        <taxon>Chitinophagaceae</taxon>
        <taxon>Flavihumibacter</taxon>
    </lineage>
</organism>
<comment type="pathway">
    <text evidence="1 8">Amino-acid biosynthesis; L-lysine biosynthesis via DAP pathway; (S)-tetrahydrodipicolinate from L-aspartate: step 1/4.</text>
</comment>
<dbReference type="Gene3D" id="3.40.1160.10">
    <property type="entry name" value="Acetylglutamate kinase-like"/>
    <property type="match status" value="1"/>
</dbReference>
<dbReference type="EMBL" id="BBWV01000003">
    <property type="protein sequence ID" value="GAO44461.1"/>
    <property type="molecule type" value="Genomic_DNA"/>
</dbReference>
<dbReference type="Proteomes" id="UP000033121">
    <property type="component" value="Unassembled WGS sequence"/>
</dbReference>
<dbReference type="GO" id="GO:0005829">
    <property type="term" value="C:cytosol"/>
    <property type="evidence" value="ECO:0007669"/>
    <property type="project" value="TreeGrafter"/>
</dbReference>
<feature type="domain" description="Aspartate/glutamate/uridylate kinase" evidence="9">
    <location>
        <begin position="3"/>
        <end position="281"/>
    </location>
</feature>
<dbReference type="AlphaFoldDB" id="A0A0E9N479"/>
<dbReference type="UniPathway" id="UPA00051">
    <property type="reaction ID" value="UER00462"/>
</dbReference>
<dbReference type="SUPFAM" id="SSF53633">
    <property type="entry name" value="Carbamate kinase-like"/>
    <property type="match status" value="1"/>
</dbReference>
<gene>
    <name evidence="10" type="primary">lysC</name>
    <name evidence="10" type="ORF">FPE01S_03_04980</name>
</gene>
<evidence type="ECO:0000313" key="10">
    <source>
        <dbReference type="EMBL" id="GAO44461.1"/>
    </source>
</evidence>
<dbReference type="Gene3D" id="1.20.120.1320">
    <property type="entry name" value="Aspartokinase, catalytic domain"/>
    <property type="match status" value="1"/>
</dbReference>
<keyword evidence="4" id="KW-0547">Nucleotide-binding</keyword>
<dbReference type="PANTHER" id="PTHR21499:SF59">
    <property type="entry name" value="ASPARTOKINASE"/>
    <property type="match status" value="1"/>
</dbReference>
<sequence>MRIYKFGGASVSTLERINQVKDILKNEQQEELLIVISAMGKTTNALEKVAEQFFSGNQKEALALFQQVKDQHLDTAKYLLVTHYLACENDLINFFTEVEWLLHDKPVRDFDYYYDQIVCVGELLSTCIVSAFLNESGVANTWVDVRDILRTDDRFRDANIDWSFTRQQVDKVLRPLFLATKLVITQGFIGATDENESTTLGREGSDYTAAVFANMLDASHLSIWKDVEGVMNADPKKYPGAQLIPTLNYTEVIEMAYYGAQVIHPKTIKPLQNKSIPLYVKCFLDPQLPGTVIHNKPIAHLPPIIVMKDSQVLLQLKSKDFSFIGEQEVGQLYHLFEKLSFRPNLTQNGAISFTCCLDDRPEKIEALALGATDYFDVTVEKGLQLLTVRHYHQDVVNSLVGGRKVVLLQQTPETMQMVVR</sequence>
<dbReference type="InterPro" id="IPR001048">
    <property type="entry name" value="Asp/Glu/Uridylate_kinase"/>
</dbReference>
<dbReference type="InterPro" id="IPR036393">
    <property type="entry name" value="AceGlu_kinase-like_sf"/>
</dbReference>
<dbReference type="RefSeq" id="WP_046370383.1">
    <property type="nucleotide sequence ID" value="NZ_BBWV01000003.1"/>
</dbReference>
<evidence type="ECO:0000256" key="5">
    <source>
        <dbReference type="ARBA" id="ARBA00022777"/>
    </source>
</evidence>
<name>A0A0E9N479_9BACT</name>
<comment type="pathway">
    <text evidence="8">Amino-acid biosynthesis; L-methionine biosynthesis via de novo pathway; L-homoserine from L-aspartate: step 1/3.</text>
</comment>
<reference evidence="10 11" key="1">
    <citation type="submission" date="2015-04" db="EMBL/GenBank/DDBJ databases">
        <title>Whole genome shotgun sequence of Flavihumibacter petaseus NBRC 106054.</title>
        <authorList>
            <person name="Miyazawa S."/>
            <person name="Hosoyama A."/>
            <person name="Hashimoto M."/>
            <person name="Noguchi M."/>
            <person name="Tsuchikane K."/>
            <person name="Ohji S."/>
            <person name="Yamazoe A."/>
            <person name="Ichikawa N."/>
            <person name="Kimura A."/>
            <person name="Fujita N."/>
        </authorList>
    </citation>
    <scope>NUCLEOTIDE SEQUENCE [LARGE SCALE GENOMIC DNA]</scope>
    <source>
        <strain evidence="10 11">NBRC 106054</strain>
    </source>
</reference>
<evidence type="ECO:0000256" key="7">
    <source>
        <dbReference type="RuleBase" id="RU003448"/>
    </source>
</evidence>
<evidence type="ECO:0000256" key="6">
    <source>
        <dbReference type="ARBA" id="ARBA00022840"/>
    </source>
</evidence>
<dbReference type="STRING" id="1220578.FPE01S_03_04980"/>
<dbReference type="Pfam" id="PF00696">
    <property type="entry name" value="AA_kinase"/>
    <property type="match status" value="1"/>
</dbReference>
<dbReference type="InterPro" id="IPR001341">
    <property type="entry name" value="Asp_kinase"/>
</dbReference>
<dbReference type="GO" id="GO:0009089">
    <property type="term" value="P:lysine biosynthetic process via diaminopimelate"/>
    <property type="evidence" value="ECO:0007669"/>
    <property type="project" value="UniProtKB-UniPathway"/>
</dbReference>
<dbReference type="GO" id="GO:0009088">
    <property type="term" value="P:threonine biosynthetic process"/>
    <property type="evidence" value="ECO:0007669"/>
    <property type="project" value="UniProtKB-UniPathway"/>
</dbReference>
<evidence type="ECO:0000256" key="2">
    <source>
        <dbReference type="ARBA" id="ARBA00010122"/>
    </source>
</evidence>
<dbReference type="GO" id="GO:0004072">
    <property type="term" value="F:aspartate kinase activity"/>
    <property type="evidence" value="ECO:0007669"/>
    <property type="project" value="UniProtKB-EC"/>
</dbReference>
<evidence type="ECO:0000256" key="8">
    <source>
        <dbReference type="RuleBase" id="RU004249"/>
    </source>
</evidence>
<evidence type="ECO:0000313" key="11">
    <source>
        <dbReference type="Proteomes" id="UP000033121"/>
    </source>
</evidence>
<dbReference type="UniPathway" id="UPA00034">
    <property type="reaction ID" value="UER00015"/>
</dbReference>
<dbReference type="EC" id="2.7.2.4" evidence="7"/>
<keyword evidence="8" id="KW-0028">Amino-acid biosynthesis</keyword>
<keyword evidence="3 7" id="KW-0808">Transferase</keyword>
<dbReference type="CDD" id="cd04243">
    <property type="entry name" value="AAK_AK-HSDH-like"/>
    <property type="match status" value="1"/>
</dbReference>
<keyword evidence="11" id="KW-1185">Reference proteome</keyword>
<comment type="caution">
    <text evidence="10">The sequence shown here is derived from an EMBL/GenBank/DDBJ whole genome shotgun (WGS) entry which is preliminary data.</text>
</comment>
<accession>A0A0E9N479</accession>
<dbReference type="GO" id="GO:0005524">
    <property type="term" value="F:ATP binding"/>
    <property type="evidence" value="ECO:0007669"/>
    <property type="project" value="UniProtKB-KW"/>
</dbReference>
<comment type="catalytic activity">
    <reaction evidence="7">
        <text>L-aspartate + ATP = 4-phospho-L-aspartate + ADP</text>
        <dbReference type="Rhea" id="RHEA:23776"/>
        <dbReference type="ChEBI" id="CHEBI:29991"/>
        <dbReference type="ChEBI" id="CHEBI:30616"/>
        <dbReference type="ChEBI" id="CHEBI:57535"/>
        <dbReference type="ChEBI" id="CHEBI:456216"/>
        <dbReference type="EC" id="2.7.2.4"/>
    </reaction>
</comment>
<dbReference type="PANTHER" id="PTHR21499">
    <property type="entry name" value="ASPARTATE KINASE"/>
    <property type="match status" value="1"/>
</dbReference>